<feature type="non-terminal residue" evidence="1">
    <location>
        <position position="1"/>
    </location>
</feature>
<name>A0A069DMB5_9CNID</name>
<dbReference type="EMBL" id="GBGP01000360">
    <property type="protein sequence ID" value="JAC84850.1"/>
    <property type="molecule type" value="mRNA"/>
</dbReference>
<proteinExistence type="evidence at transcript level"/>
<evidence type="ECO:0000313" key="1">
    <source>
        <dbReference type="EMBL" id="JAC84850.1"/>
    </source>
</evidence>
<accession>A0A069DMB5</accession>
<sequence length="97" mass="11393">CMKEYGNAHDGFILHVKERIYKTQFISLEKQLYNIRGMENVVIWVLRNKLGYKVSNPCSLLHLHHEHCISIRNTLGFHKKFGNESVWATAPFTDTLY</sequence>
<organism evidence="1">
    <name type="scientific">Clytia hemisphaerica</name>
    <dbReference type="NCBI Taxonomy" id="252671"/>
    <lineage>
        <taxon>Eukaryota</taxon>
        <taxon>Metazoa</taxon>
        <taxon>Cnidaria</taxon>
        <taxon>Hydrozoa</taxon>
        <taxon>Hydroidolina</taxon>
        <taxon>Leptothecata</taxon>
        <taxon>Obeliida</taxon>
        <taxon>Clytiidae</taxon>
        <taxon>Clytia</taxon>
    </lineage>
</organism>
<reference evidence="1" key="1">
    <citation type="journal article" date="2014" name="PLoS Genet.">
        <title>Differential Responses to Wnt and PCP Disruption Predict Expression and Developmental Function of Conserved and Novel Genes in a Cnidarian.</title>
        <authorList>
            <person name="Lapebie P."/>
            <person name="Ruggiero A."/>
            <person name="Barreau C."/>
            <person name="Chevalier S."/>
            <person name="Chang P."/>
            <person name="Dru P."/>
            <person name="Houliston E."/>
            <person name="Momose T."/>
        </authorList>
    </citation>
    <scope>NUCLEOTIDE SEQUENCE</scope>
</reference>
<dbReference type="AlphaFoldDB" id="A0A069DMB5"/>
<protein>
    <submittedName>
        <fullName evidence="1">Putative cnidarian restricted protein</fullName>
    </submittedName>
</protein>